<name>A0A511MB20_9NOCA</name>
<evidence type="ECO:0000313" key="1">
    <source>
        <dbReference type="EMBL" id="GEM37387.1"/>
    </source>
</evidence>
<dbReference type="Proteomes" id="UP000321424">
    <property type="component" value="Unassembled WGS sequence"/>
</dbReference>
<comment type="caution">
    <text evidence="1">The sequence shown here is derived from an EMBL/GenBank/DDBJ whole genome shotgun (WGS) entry which is preliminary data.</text>
</comment>
<proteinExistence type="predicted"/>
<dbReference type="OrthoDB" id="4407402at2"/>
<gene>
    <name evidence="1" type="ORF">NN4_19060</name>
</gene>
<sequence length="291" mass="33150">MARTLVEVEGCNGSWFTISGVGLGEQGVWLGTDVEGIYDAPVRTIYASHASQIGSTYYAKRNLQRDIVFGVAIGNTESRSWQENDSEWRKAWSYSEDTKLWITTEDSRRFLKLRISEQPQFTPEHDPNMTKVEKVVMTCVAADPWWYEEPVTDSFVATGVSSSGMVTVSNPTDQEIWLEWVLQGPGRWVIPDYSWGDNRFRRAEEDKYRKISTPRANPNQVFWINTDPFADQLRDLNGSQVWSLMNGVTFLYPIPPWTPDTDIPVSVTEAAAGVGLQVRCPRNWSRPWGLQ</sequence>
<evidence type="ECO:0000313" key="2">
    <source>
        <dbReference type="Proteomes" id="UP000321424"/>
    </source>
</evidence>
<dbReference type="RefSeq" id="WP_147129530.1">
    <property type="nucleotide sequence ID" value="NZ_BJXA01000009.1"/>
</dbReference>
<dbReference type="EMBL" id="BJXA01000009">
    <property type="protein sequence ID" value="GEM37387.1"/>
    <property type="molecule type" value="Genomic_DNA"/>
</dbReference>
<keyword evidence="2" id="KW-1185">Reference proteome</keyword>
<organism evidence="1 2">
    <name type="scientific">Nocardia ninae NBRC 108245</name>
    <dbReference type="NCBI Taxonomy" id="1210091"/>
    <lineage>
        <taxon>Bacteria</taxon>
        <taxon>Bacillati</taxon>
        <taxon>Actinomycetota</taxon>
        <taxon>Actinomycetes</taxon>
        <taxon>Mycobacteriales</taxon>
        <taxon>Nocardiaceae</taxon>
        <taxon>Nocardia</taxon>
    </lineage>
</organism>
<reference evidence="1 2" key="1">
    <citation type="submission" date="2019-07" db="EMBL/GenBank/DDBJ databases">
        <title>Whole genome shotgun sequence of Nocardia ninae NBRC 108245.</title>
        <authorList>
            <person name="Hosoyama A."/>
            <person name="Uohara A."/>
            <person name="Ohji S."/>
            <person name="Ichikawa N."/>
        </authorList>
    </citation>
    <scope>NUCLEOTIDE SEQUENCE [LARGE SCALE GENOMIC DNA]</scope>
    <source>
        <strain evidence="1 2">NBRC 108245</strain>
    </source>
</reference>
<accession>A0A511MB20</accession>
<dbReference type="AlphaFoldDB" id="A0A511MB20"/>
<protein>
    <submittedName>
        <fullName evidence="1">Uncharacterized protein</fullName>
    </submittedName>
</protein>